<name>A0ABV9G4N7_9ACTN</name>
<evidence type="ECO:0000313" key="6">
    <source>
        <dbReference type="EMBL" id="MFC4607559.1"/>
    </source>
</evidence>
<keyword evidence="3 6" id="KW-0808">Transferase</keyword>
<proteinExistence type="inferred from homology"/>
<dbReference type="GO" id="GO:0032259">
    <property type="term" value="P:methylation"/>
    <property type="evidence" value="ECO:0007669"/>
    <property type="project" value="UniProtKB-KW"/>
</dbReference>
<dbReference type="NCBIfam" id="TIGR00537">
    <property type="entry name" value="hemK_rel_arch"/>
    <property type="match status" value="1"/>
</dbReference>
<keyword evidence="2 6" id="KW-0489">Methyltransferase</keyword>
<dbReference type="RefSeq" id="WP_381192563.1">
    <property type="nucleotide sequence ID" value="NZ_JBHSFE010000007.1"/>
</dbReference>
<keyword evidence="4" id="KW-0949">S-adenosyl-L-methionine</keyword>
<dbReference type="PANTHER" id="PTHR45875">
    <property type="entry name" value="METHYLTRANSFERASE N6AMT1"/>
    <property type="match status" value="1"/>
</dbReference>
<evidence type="ECO:0000256" key="1">
    <source>
        <dbReference type="ARBA" id="ARBA00006149"/>
    </source>
</evidence>
<evidence type="ECO:0000256" key="2">
    <source>
        <dbReference type="ARBA" id="ARBA00022603"/>
    </source>
</evidence>
<dbReference type="InterPro" id="IPR002052">
    <property type="entry name" value="DNA_methylase_N6_adenine_CS"/>
</dbReference>
<dbReference type="EC" id="2.1.1.-" evidence="6"/>
<evidence type="ECO:0000256" key="3">
    <source>
        <dbReference type="ARBA" id="ARBA00022679"/>
    </source>
</evidence>
<feature type="domain" description="Methyltransferase small" evidence="5">
    <location>
        <begin position="28"/>
        <end position="116"/>
    </location>
</feature>
<evidence type="ECO:0000256" key="4">
    <source>
        <dbReference type="ARBA" id="ARBA00022691"/>
    </source>
</evidence>
<reference evidence="7" key="1">
    <citation type="journal article" date="2019" name="Int. J. Syst. Evol. Microbiol.">
        <title>The Global Catalogue of Microorganisms (GCM) 10K type strain sequencing project: providing services to taxonomists for standard genome sequencing and annotation.</title>
        <authorList>
            <consortium name="The Broad Institute Genomics Platform"/>
            <consortium name="The Broad Institute Genome Sequencing Center for Infectious Disease"/>
            <person name="Wu L."/>
            <person name="Ma J."/>
        </authorList>
    </citation>
    <scope>NUCLEOTIDE SEQUENCE [LARGE SCALE GENOMIC DNA]</scope>
    <source>
        <strain evidence="7">CGMCC 4.7139</strain>
    </source>
</reference>
<dbReference type="PROSITE" id="PS00092">
    <property type="entry name" value="N6_MTASE"/>
    <property type="match status" value="1"/>
</dbReference>
<protein>
    <submittedName>
        <fullName evidence="6">HemK2/MTQ2 family protein methyltransferase</fullName>
        <ecNumber evidence="6">2.1.1.-</ecNumber>
    </submittedName>
</protein>
<dbReference type="InterPro" id="IPR004557">
    <property type="entry name" value="PrmC-related"/>
</dbReference>
<keyword evidence="7" id="KW-1185">Reference proteome</keyword>
<dbReference type="PANTHER" id="PTHR45875:SF1">
    <property type="entry name" value="METHYLTRANSFERASE N6AMT1"/>
    <property type="match status" value="1"/>
</dbReference>
<evidence type="ECO:0000259" key="5">
    <source>
        <dbReference type="Pfam" id="PF05175"/>
    </source>
</evidence>
<dbReference type="GO" id="GO:0008168">
    <property type="term" value="F:methyltransferase activity"/>
    <property type="evidence" value="ECO:0007669"/>
    <property type="project" value="UniProtKB-KW"/>
</dbReference>
<comment type="similarity">
    <text evidence="1">Belongs to the eukaryotic/archaeal PrmC-related family.</text>
</comment>
<comment type="caution">
    <text evidence="6">The sequence shown here is derived from an EMBL/GenBank/DDBJ whole genome shotgun (WGS) entry which is preliminary data.</text>
</comment>
<dbReference type="InterPro" id="IPR007848">
    <property type="entry name" value="Small_mtfrase_dom"/>
</dbReference>
<evidence type="ECO:0000313" key="7">
    <source>
        <dbReference type="Proteomes" id="UP001595993"/>
    </source>
</evidence>
<gene>
    <name evidence="6" type="ORF">ACFO9E_06990</name>
</gene>
<sequence length="229" mass="23897">MTTLSRDTGGAGGPLMVPPGVYPPQEDTFLLAEALNREPLKPGADVLDIGTGGGALALAAARRGARVTAVDRAWTAVLAARLNAARARLTVEVLHGDLLAPAAGRRFDLIVTNPPYVPAPGSHPPRGGPARAWDAGSDGRAMVDRICAGAGALLRPGGALLLVHSAVCGAELTLQGLARTGLEPAVTDRRWIPFGPVMRSRATWLEDQGLIAPGQEKEELVIIRARRPQ</sequence>
<dbReference type="SUPFAM" id="SSF53335">
    <property type="entry name" value="S-adenosyl-L-methionine-dependent methyltransferases"/>
    <property type="match status" value="1"/>
</dbReference>
<accession>A0ABV9G4N7</accession>
<dbReference type="Gene3D" id="3.40.50.150">
    <property type="entry name" value="Vaccinia Virus protein VP39"/>
    <property type="match status" value="1"/>
</dbReference>
<dbReference type="InterPro" id="IPR052190">
    <property type="entry name" value="Euk-Arch_PrmC-MTase"/>
</dbReference>
<dbReference type="InterPro" id="IPR029063">
    <property type="entry name" value="SAM-dependent_MTases_sf"/>
</dbReference>
<organism evidence="6 7">
    <name type="scientific">Streptomyces maoxianensis</name>
    <dbReference type="NCBI Taxonomy" id="1459942"/>
    <lineage>
        <taxon>Bacteria</taxon>
        <taxon>Bacillati</taxon>
        <taxon>Actinomycetota</taxon>
        <taxon>Actinomycetes</taxon>
        <taxon>Kitasatosporales</taxon>
        <taxon>Streptomycetaceae</taxon>
        <taxon>Streptomyces</taxon>
    </lineage>
</organism>
<dbReference type="Pfam" id="PF05175">
    <property type="entry name" value="MTS"/>
    <property type="match status" value="1"/>
</dbReference>
<dbReference type="Proteomes" id="UP001595993">
    <property type="component" value="Unassembled WGS sequence"/>
</dbReference>
<dbReference type="EMBL" id="JBHSFE010000007">
    <property type="protein sequence ID" value="MFC4607559.1"/>
    <property type="molecule type" value="Genomic_DNA"/>
</dbReference>